<proteinExistence type="predicted"/>
<reference evidence="1 2" key="1">
    <citation type="submission" date="2018-06" db="EMBL/GenBank/DDBJ databases">
        <title>Three novel Pseudomonas species isolated from symptomatic oak.</title>
        <authorList>
            <person name="Bueno-Gonzalez V."/>
            <person name="Brady C."/>
        </authorList>
    </citation>
    <scope>NUCLEOTIDE SEQUENCE [LARGE SCALE GENOMIC DNA]</scope>
    <source>
        <strain evidence="1 2">P6B</strain>
    </source>
</reference>
<name>A0A4Q9QVK3_9GAMM</name>
<evidence type="ECO:0000313" key="1">
    <source>
        <dbReference type="EMBL" id="TBU86780.1"/>
    </source>
</evidence>
<sequence>MKTEKLTFAHEFMVRGNHAVLEASDGVPVTEALEAAEDLLDAVLAGLRDLMAAPPVSHQATLVYYAAESAAALVCAAKAGLDAQENSHE</sequence>
<dbReference type="AlphaFoldDB" id="A0A4Q9QVK3"/>
<dbReference type="EMBL" id="QJUL01000046">
    <property type="protein sequence ID" value="TBU86780.1"/>
    <property type="molecule type" value="Genomic_DNA"/>
</dbReference>
<dbReference type="Proteomes" id="UP000293172">
    <property type="component" value="Unassembled WGS sequence"/>
</dbReference>
<dbReference type="RefSeq" id="WP_131199048.1">
    <property type="nucleotide sequence ID" value="NZ_QJUL01000046.1"/>
</dbReference>
<protein>
    <recommendedName>
        <fullName evidence="3">DUF3077 domain-containing protein</fullName>
    </recommendedName>
</protein>
<evidence type="ECO:0008006" key="3">
    <source>
        <dbReference type="Google" id="ProtNLM"/>
    </source>
</evidence>
<evidence type="ECO:0000313" key="2">
    <source>
        <dbReference type="Proteomes" id="UP000293172"/>
    </source>
</evidence>
<gene>
    <name evidence="1" type="ORF">DNK44_22005</name>
</gene>
<accession>A0A4Q9QVK3</accession>
<organism evidence="1 2">
    <name type="scientific">Phytopseudomonas dryadis</name>
    <dbReference type="NCBI Taxonomy" id="2487520"/>
    <lineage>
        <taxon>Bacteria</taxon>
        <taxon>Pseudomonadati</taxon>
        <taxon>Pseudomonadota</taxon>
        <taxon>Gammaproteobacteria</taxon>
        <taxon>Pseudomonadales</taxon>
        <taxon>Pseudomonadaceae</taxon>
        <taxon>Phytopseudomonas</taxon>
    </lineage>
</organism>
<comment type="caution">
    <text evidence="1">The sequence shown here is derived from an EMBL/GenBank/DDBJ whole genome shotgun (WGS) entry which is preliminary data.</text>
</comment>